<sequence length="142" mass="16314">MKSFSAKTQSIVRTWYCIDATGKILGRLSSYVAARLRGKHKVEYTPHVDVGDYLIVINASKILVTGKKYINKYYYRHTGYVGGIKKFTFKDMISRFPTRVIEIAVRGMLPKGPLGREMFKKLKVYSDNDHIHIAQNPKMLII</sequence>
<evidence type="ECO:0000256" key="2">
    <source>
        <dbReference type="ARBA" id="ARBA00011838"/>
    </source>
</evidence>
<dbReference type="PIRSF" id="PIRSF002181">
    <property type="entry name" value="Ribosomal_L13"/>
    <property type="match status" value="1"/>
</dbReference>
<dbReference type="EMBL" id="CP011299">
    <property type="protein sequence ID" value="ANF17126.1"/>
    <property type="molecule type" value="Genomic_DNA"/>
</dbReference>
<comment type="function">
    <text evidence="6 8">This protein is one of the early assembly proteins of the 50S ribosomal subunit, although it is not seen to bind rRNA by itself. It is important during the early stages of 50S assembly.</text>
</comment>
<dbReference type="HAMAP" id="MF_01366">
    <property type="entry name" value="Ribosomal_uL13"/>
    <property type="match status" value="1"/>
</dbReference>
<dbReference type="AlphaFoldDB" id="A0A172WDR9"/>
<dbReference type="InterPro" id="IPR005823">
    <property type="entry name" value="Ribosomal_uL13_bac-type"/>
</dbReference>
<dbReference type="FunFam" id="3.90.1180.10:FF:000001">
    <property type="entry name" value="50S ribosomal protein L13"/>
    <property type="match status" value="1"/>
</dbReference>
<evidence type="ECO:0000256" key="7">
    <source>
        <dbReference type="RuleBase" id="RU003877"/>
    </source>
</evidence>
<keyword evidence="4 6" id="KW-0687">Ribonucleoprotein</keyword>
<dbReference type="SUPFAM" id="SSF52161">
    <property type="entry name" value="Ribosomal protein L13"/>
    <property type="match status" value="1"/>
</dbReference>
<dbReference type="InterPro" id="IPR023563">
    <property type="entry name" value="Ribosomal_uL13_CS"/>
</dbReference>
<dbReference type="InterPro" id="IPR005822">
    <property type="entry name" value="Ribosomal_uL13"/>
</dbReference>
<organism evidence="9 10">
    <name type="scientific">Buchnera aphidicola subsp. Schlechtendalia chinensis</name>
    <dbReference type="NCBI Taxonomy" id="118110"/>
    <lineage>
        <taxon>Bacteria</taxon>
        <taxon>Pseudomonadati</taxon>
        <taxon>Pseudomonadota</taxon>
        <taxon>Gammaproteobacteria</taxon>
        <taxon>Enterobacterales</taxon>
        <taxon>Erwiniaceae</taxon>
        <taxon>Buchnera</taxon>
    </lineage>
</organism>
<proteinExistence type="inferred from homology"/>
<dbReference type="PANTHER" id="PTHR11545">
    <property type="entry name" value="RIBOSOMAL PROTEIN L13"/>
    <property type="match status" value="1"/>
</dbReference>
<dbReference type="Proteomes" id="UP000077654">
    <property type="component" value="Chromosome"/>
</dbReference>
<evidence type="ECO:0000256" key="3">
    <source>
        <dbReference type="ARBA" id="ARBA00022980"/>
    </source>
</evidence>
<keyword evidence="10" id="KW-1185">Reference proteome</keyword>
<dbReference type="PANTHER" id="PTHR11545:SF2">
    <property type="entry name" value="LARGE RIBOSOMAL SUBUNIT PROTEIN UL13M"/>
    <property type="match status" value="1"/>
</dbReference>
<dbReference type="GO" id="GO:0022625">
    <property type="term" value="C:cytosolic large ribosomal subunit"/>
    <property type="evidence" value="ECO:0007669"/>
    <property type="project" value="TreeGrafter"/>
</dbReference>
<dbReference type="STRING" id="118110.XW81_01800"/>
<comment type="similarity">
    <text evidence="1 6 7">Belongs to the universal ribosomal protein uL13 family.</text>
</comment>
<dbReference type="GO" id="GO:0003729">
    <property type="term" value="F:mRNA binding"/>
    <property type="evidence" value="ECO:0007669"/>
    <property type="project" value="TreeGrafter"/>
</dbReference>
<gene>
    <name evidence="6 8" type="primary">rplM</name>
    <name evidence="9" type="ORF">XW81_01800</name>
</gene>
<dbReference type="GO" id="GO:0006412">
    <property type="term" value="P:translation"/>
    <property type="evidence" value="ECO:0007669"/>
    <property type="project" value="UniProtKB-UniRule"/>
</dbReference>
<evidence type="ECO:0000313" key="10">
    <source>
        <dbReference type="Proteomes" id="UP000077654"/>
    </source>
</evidence>
<dbReference type="GO" id="GO:0017148">
    <property type="term" value="P:negative regulation of translation"/>
    <property type="evidence" value="ECO:0007669"/>
    <property type="project" value="TreeGrafter"/>
</dbReference>
<evidence type="ECO:0000313" key="9">
    <source>
        <dbReference type="EMBL" id="ANF17126.1"/>
    </source>
</evidence>
<dbReference type="GO" id="GO:0003735">
    <property type="term" value="F:structural constituent of ribosome"/>
    <property type="evidence" value="ECO:0007669"/>
    <property type="project" value="InterPro"/>
</dbReference>
<dbReference type="RefSeq" id="WP_195182277.1">
    <property type="nucleotide sequence ID" value="NZ_CP011299.1"/>
</dbReference>
<protein>
    <recommendedName>
        <fullName evidence="5 6">Large ribosomal subunit protein uL13</fullName>
    </recommendedName>
</protein>
<dbReference type="PATRIC" id="fig|118110.3.peg.362"/>
<dbReference type="Pfam" id="PF00572">
    <property type="entry name" value="Ribosomal_L13"/>
    <property type="match status" value="1"/>
</dbReference>
<dbReference type="Gene3D" id="3.90.1180.10">
    <property type="entry name" value="Ribosomal protein L13"/>
    <property type="match status" value="1"/>
</dbReference>
<evidence type="ECO:0000256" key="4">
    <source>
        <dbReference type="ARBA" id="ARBA00023274"/>
    </source>
</evidence>
<evidence type="ECO:0000256" key="5">
    <source>
        <dbReference type="ARBA" id="ARBA00035201"/>
    </source>
</evidence>
<dbReference type="PROSITE" id="PS00783">
    <property type="entry name" value="RIBOSOMAL_L13"/>
    <property type="match status" value="1"/>
</dbReference>
<reference evidence="9 10" key="1">
    <citation type="submission" date="2015-04" db="EMBL/GenBank/DDBJ databases">
        <title>Buchnera aphidicola assembly.</title>
        <authorList>
            <person name="Zhang Y."/>
        </authorList>
    </citation>
    <scope>NUCLEOTIDE SEQUENCE [LARGE SCALE GENOMIC DNA]</scope>
    <source>
        <strain evidence="9 10">SC</strain>
    </source>
</reference>
<dbReference type="InterPro" id="IPR036899">
    <property type="entry name" value="Ribosomal_uL13_sf"/>
</dbReference>
<evidence type="ECO:0000256" key="8">
    <source>
        <dbReference type="RuleBase" id="RU003878"/>
    </source>
</evidence>
<name>A0A172WDR9_BUCSC</name>
<dbReference type="CDD" id="cd00392">
    <property type="entry name" value="Ribosomal_L13"/>
    <property type="match status" value="1"/>
</dbReference>
<dbReference type="NCBIfam" id="TIGR01066">
    <property type="entry name" value="rplM_bact"/>
    <property type="match status" value="1"/>
</dbReference>
<keyword evidence="3 6" id="KW-0689">Ribosomal protein</keyword>
<evidence type="ECO:0000256" key="6">
    <source>
        <dbReference type="HAMAP-Rule" id="MF_01366"/>
    </source>
</evidence>
<evidence type="ECO:0000256" key="1">
    <source>
        <dbReference type="ARBA" id="ARBA00006227"/>
    </source>
</evidence>
<accession>A0A172WDR9</accession>
<comment type="subunit">
    <text evidence="2 6">Part of the 50S ribosomal subunit.</text>
</comment>